<protein>
    <recommendedName>
        <fullName evidence="3">DUF3168 domain-containing protein</fullName>
    </recommendedName>
</protein>
<proteinExistence type="predicted"/>
<name>A0A6L9ERU6_CLOBU</name>
<reference evidence="1 2" key="1">
    <citation type="submission" date="2020-01" db="EMBL/GenBank/DDBJ databases">
        <title>Genome sequence of a 1,3-propanediol producer, Clostridium butyricum S3.</title>
        <authorList>
            <person name="Zhou J."/>
        </authorList>
    </citation>
    <scope>NUCLEOTIDE SEQUENCE [LARGE SCALE GENOMIC DNA]</scope>
    <source>
        <strain evidence="1 2">S3</strain>
    </source>
</reference>
<organism evidence="1 2">
    <name type="scientific">Clostridium butyricum</name>
    <dbReference type="NCBI Taxonomy" id="1492"/>
    <lineage>
        <taxon>Bacteria</taxon>
        <taxon>Bacillati</taxon>
        <taxon>Bacillota</taxon>
        <taxon>Clostridia</taxon>
        <taxon>Eubacteriales</taxon>
        <taxon>Clostridiaceae</taxon>
        <taxon>Clostridium</taxon>
    </lineage>
</organism>
<dbReference type="Pfam" id="PF12691">
    <property type="entry name" value="Phage_tail_terminator_6"/>
    <property type="match status" value="1"/>
</dbReference>
<accession>A0A6L9ERU6</accession>
<dbReference type="Proteomes" id="UP000474042">
    <property type="component" value="Unassembled WGS sequence"/>
</dbReference>
<evidence type="ECO:0000313" key="1">
    <source>
        <dbReference type="EMBL" id="NAS18615.1"/>
    </source>
</evidence>
<evidence type="ECO:0008006" key="3">
    <source>
        <dbReference type="Google" id="ProtNLM"/>
    </source>
</evidence>
<sequence length="129" mass="14565">MLLSEVKDYLKTIIDCPQWYTGKIDATKEQCIGVYGIQGKSPNIAIGGLENTSYSTKGISILVHWGKNIKTAEQKAQEVYNCLFCNSDAVIDDKRVIKFDMKMPEPISIGTDDNGIFEFVIETIIYFER</sequence>
<dbReference type="EMBL" id="WOFV02000038">
    <property type="protein sequence ID" value="NAS18615.1"/>
    <property type="molecule type" value="Genomic_DNA"/>
</dbReference>
<dbReference type="AlphaFoldDB" id="A0A6L9ERU6"/>
<evidence type="ECO:0000313" key="2">
    <source>
        <dbReference type="Proteomes" id="UP000474042"/>
    </source>
</evidence>
<dbReference type="InterPro" id="IPR024411">
    <property type="entry name" value="Tail_terminator_phage"/>
</dbReference>
<comment type="caution">
    <text evidence="1">The sequence shown here is derived from an EMBL/GenBank/DDBJ whole genome shotgun (WGS) entry which is preliminary data.</text>
</comment>
<gene>
    <name evidence="1" type="ORF">GND98_012235</name>
</gene>